<sequence>MTVPRTGSKRLLRDLNQSILFNLIAEEQAISRTRLAEKSGLPAATVTRIIREFISAGLVIEVKIEASSGGRRPVLLSINPAAGYTVGVKLRENGMTMTICDLRGSIIRDCEQTFPGGTSPQQVIECISMTMKQLVRKAGLSLRQILGLGVGLGGLIDSEHGICRYSPLLGWHNVELAPALQFRLHVPVYLDNDVNTLAIGERLFGQARGTQNFLLITIGRGIGMGIIIDGKIYRGKYGGAGEFGHMTIDLSPDAPRCTCGKRGCLDAVASYYGILQAATHRDPGYRVREEITTLIEQARAGDTALQAIFHRAGEALGIAIANVITLFDPERIVISGEGILAGDVLLKPLQEAIPPHIFGPPRERALIFTPIKETDWARGAACLILQRVFQPPIYEDDEYIHPFDSLLTQRTSR</sequence>
<dbReference type="SUPFAM" id="SSF53067">
    <property type="entry name" value="Actin-like ATPase domain"/>
    <property type="match status" value="1"/>
</dbReference>
<dbReference type="Pfam" id="PF00480">
    <property type="entry name" value="ROK"/>
    <property type="match status" value="1"/>
</dbReference>
<dbReference type="PANTHER" id="PTHR18964">
    <property type="entry name" value="ROK (REPRESSOR, ORF, KINASE) FAMILY"/>
    <property type="match status" value="1"/>
</dbReference>
<comment type="similarity">
    <text evidence="1">Belongs to the ROK (NagC/XylR) family.</text>
</comment>
<dbReference type="RefSeq" id="WP_111323626.1">
    <property type="nucleotide sequence ID" value="NZ_BIFX01000001.1"/>
</dbReference>
<keyword evidence="2" id="KW-0418">Kinase</keyword>
<dbReference type="Pfam" id="PF13412">
    <property type="entry name" value="HTH_24"/>
    <property type="match status" value="1"/>
</dbReference>
<reference evidence="2 3" key="1">
    <citation type="submission" date="2018-06" db="EMBL/GenBank/DDBJ databases">
        <title>Genomic Encyclopedia of Archaeal and Bacterial Type Strains, Phase II (KMG-II): from individual species to whole genera.</title>
        <authorList>
            <person name="Goeker M."/>
        </authorList>
    </citation>
    <scope>NUCLEOTIDE SEQUENCE [LARGE SCALE GENOMIC DNA]</scope>
    <source>
        <strain evidence="2 3">ATCC BAA-1881</strain>
    </source>
</reference>
<dbReference type="InterPro" id="IPR000600">
    <property type="entry name" value="ROK"/>
</dbReference>
<dbReference type="GO" id="GO:0016301">
    <property type="term" value="F:kinase activity"/>
    <property type="evidence" value="ECO:0007669"/>
    <property type="project" value="UniProtKB-KW"/>
</dbReference>
<evidence type="ECO:0000313" key="2">
    <source>
        <dbReference type="EMBL" id="PZW28496.1"/>
    </source>
</evidence>
<name>A0A326U9I9_THEHA</name>
<dbReference type="AlphaFoldDB" id="A0A326U9I9"/>
<dbReference type="Gene3D" id="1.10.10.10">
    <property type="entry name" value="Winged helix-like DNA-binding domain superfamily/Winged helix DNA-binding domain"/>
    <property type="match status" value="1"/>
</dbReference>
<gene>
    <name evidence="2" type="ORF">EI42_03250</name>
</gene>
<comment type="caution">
    <text evidence="2">The sequence shown here is derived from an EMBL/GenBank/DDBJ whole genome shotgun (WGS) entry which is preliminary data.</text>
</comment>
<dbReference type="InterPro" id="IPR049874">
    <property type="entry name" value="ROK_cs"/>
</dbReference>
<dbReference type="SUPFAM" id="SSF46785">
    <property type="entry name" value="Winged helix' DNA-binding domain"/>
    <property type="match status" value="1"/>
</dbReference>
<dbReference type="InterPro" id="IPR036388">
    <property type="entry name" value="WH-like_DNA-bd_sf"/>
</dbReference>
<protein>
    <submittedName>
        <fullName evidence="2">Putative NBD/HSP70 family sugar kinase</fullName>
    </submittedName>
</protein>
<keyword evidence="2" id="KW-0808">Transferase</keyword>
<keyword evidence="3" id="KW-1185">Reference proteome</keyword>
<accession>A0A326U9I9</accession>
<dbReference type="EMBL" id="QKUF01000010">
    <property type="protein sequence ID" value="PZW28496.1"/>
    <property type="molecule type" value="Genomic_DNA"/>
</dbReference>
<dbReference type="Proteomes" id="UP000248806">
    <property type="component" value="Unassembled WGS sequence"/>
</dbReference>
<proteinExistence type="inferred from homology"/>
<dbReference type="InterPro" id="IPR036390">
    <property type="entry name" value="WH_DNA-bd_sf"/>
</dbReference>
<evidence type="ECO:0000256" key="1">
    <source>
        <dbReference type="ARBA" id="ARBA00006479"/>
    </source>
</evidence>
<dbReference type="PROSITE" id="PS01125">
    <property type="entry name" value="ROK"/>
    <property type="match status" value="1"/>
</dbReference>
<organism evidence="2 3">
    <name type="scientific">Thermosporothrix hazakensis</name>
    <dbReference type="NCBI Taxonomy" id="644383"/>
    <lineage>
        <taxon>Bacteria</taxon>
        <taxon>Bacillati</taxon>
        <taxon>Chloroflexota</taxon>
        <taxon>Ktedonobacteria</taxon>
        <taxon>Ktedonobacterales</taxon>
        <taxon>Thermosporotrichaceae</taxon>
        <taxon>Thermosporothrix</taxon>
    </lineage>
</organism>
<dbReference type="InterPro" id="IPR043129">
    <property type="entry name" value="ATPase_NBD"/>
</dbReference>
<dbReference type="OrthoDB" id="9796533at2"/>
<dbReference type="CDD" id="cd24073">
    <property type="entry name" value="ASKHA_ATPase_ROK_CYANR"/>
    <property type="match status" value="1"/>
</dbReference>
<dbReference type="Gene3D" id="3.30.420.40">
    <property type="match status" value="2"/>
</dbReference>
<dbReference type="PANTHER" id="PTHR18964:SF149">
    <property type="entry name" value="BIFUNCTIONAL UDP-N-ACETYLGLUCOSAMINE 2-EPIMERASE_N-ACETYLMANNOSAMINE KINASE"/>
    <property type="match status" value="1"/>
</dbReference>
<evidence type="ECO:0000313" key="3">
    <source>
        <dbReference type="Proteomes" id="UP000248806"/>
    </source>
</evidence>